<accession>A0A2S7U660</accession>
<evidence type="ECO:0000313" key="3">
    <source>
        <dbReference type="Proteomes" id="UP000239907"/>
    </source>
</evidence>
<keyword evidence="1" id="KW-0812">Transmembrane</keyword>
<sequence length="269" mass="29152">MNFGEIGASGVIMLVILVFAALGFAKGALKLFYGFVCLVGTLVAGWAGYQFGYPLVLEKWPKIPEYGQYFCGIVCGILAFLLLKTLTDFFSNPFAKEQEERKKGSGIFGLLTGFALGFVICLLGMHRLVDKGTWAEIDYWIAQASDAAPEELPNLAKLKYDFLNSAVGKQVARFISQDESGAQNLAKLAIMQVAAPEKLQALASDPAIASTLESPKVQEFLQDPAIKESIEKGDTAAILAHPGFIALMADTELNHAIAQIDIEQALKLR</sequence>
<protein>
    <recommendedName>
        <fullName evidence="4">CvpA family protein</fullName>
    </recommendedName>
</protein>
<dbReference type="EMBL" id="MQWA01000001">
    <property type="protein sequence ID" value="PQJ29997.1"/>
    <property type="molecule type" value="Genomic_DNA"/>
</dbReference>
<feature type="transmembrane region" description="Helical" evidence="1">
    <location>
        <begin position="107"/>
        <end position="125"/>
    </location>
</feature>
<dbReference type="OrthoDB" id="9895341at2"/>
<evidence type="ECO:0000256" key="1">
    <source>
        <dbReference type="SAM" id="Phobius"/>
    </source>
</evidence>
<comment type="caution">
    <text evidence="2">The sequence shown here is derived from an EMBL/GenBank/DDBJ whole genome shotgun (WGS) entry which is preliminary data.</text>
</comment>
<feature type="transmembrane region" description="Helical" evidence="1">
    <location>
        <begin position="66"/>
        <end position="86"/>
    </location>
</feature>
<dbReference type="RefSeq" id="WP_105044514.1">
    <property type="nucleotide sequence ID" value="NZ_MQWA01000001.1"/>
</dbReference>
<proteinExistence type="predicted"/>
<name>A0A2S7U660_9BACT</name>
<feature type="transmembrane region" description="Helical" evidence="1">
    <location>
        <begin position="6"/>
        <end position="24"/>
    </location>
</feature>
<keyword evidence="1" id="KW-1133">Transmembrane helix</keyword>
<evidence type="ECO:0008006" key="4">
    <source>
        <dbReference type="Google" id="ProtNLM"/>
    </source>
</evidence>
<feature type="transmembrane region" description="Helical" evidence="1">
    <location>
        <begin position="31"/>
        <end position="51"/>
    </location>
</feature>
<keyword evidence="1" id="KW-0472">Membrane</keyword>
<gene>
    <name evidence="2" type="ORF">BSZ32_16925</name>
</gene>
<dbReference type="AlphaFoldDB" id="A0A2S7U660"/>
<dbReference type="Proteomes" id="UP000239907">
    <property type="component" value="Unassembled WGS sequence"/>
</dbReference>
<keyword evidence="3" id="KW-1185">Reference proteome</keyword>
<organism evidence="2 3">
    <name type="scientific">Rubritalea profundi</name>
    <dbReference type="NCBI Taxonomy" id="1658618"/>
    <lineage>
        <taxon>Bacteria</taxon>
        <taxon>Pseudomonadati</taxon>
        <taxon>Verrucomicrobiota</taxon>
        <taxon>Verrucomicrobiia</taxon>
        <taxon>Verrucomicrobiales</taxon>
        <taxon>Rubritaleaceae</taxon>
        <taxon>Rubritalea</taxon>
    </lineage>
</organism>
<reference evidence="2 3" key="1">
    <citation type="submission" date="2016-12" db="EMBL/GenBank/DDBJ databases">
        <title>Study of bacterial adaptation to deep sea.</title>
        <authorList>
            <person name="Song J."/>
            <person name="Yoshizawa S."/>
            <person name="Kogure K."/>
        </authorList>
    </citation>
    <scope>NUCLEOTIDE SEQUENCE [LARGE SCALE GENOMIC DNA]</scope>
    <source>
        <strain evidence="2 3">SAORIC-165</strain>
    </source>
</reference>
<evidence type="ECO:0000313" key="2">
    <source>
        <dbReference type="EMBL" id="PQJ29997.1"/>
    </source>
</evidence>